<dbReference type="Pfam" id="PF01202">
    <property type="entry name" value="SKI"/>
    <property type="match status" value="1"/>
</dbReference>
<dbReference type="InterPro" id="IPR031322">
    <property type="entry name" value="Shikimate/glucono_kinase"/>
</dbReference>
<evidence type="ECO:0000313" key="1">
    <source>
        <dbReference type="EMBL" id="EJW96584.1"/>
    </source>
</evidence>
<dbReference type="AlphaFoldDB" id="J9GB10"/>
<protein>
    <submittedName>
        <fullName evidence="1">Shikimate 5-dehydrogenase</fullName>
    </submittedName>
</protein>
<feature type="non-terminal residue" evidence="1">
    <location>
        <position position="1"/>
    </location>
</feature>
<name>J9GB10_9ZZZZ</name>
<organism evidence="1">
    <name type="scientific">gut metagenome</name>
    <dbReference type="NCBI Taxonomy" id="749906"/>
    <lineage>
        <taxon>unclassified sequences</taxon>
        <taxon>metagenomes</taxon>
        <taxon>organismal metagenomes</taxon>
    </lineage>
</organism>
<gene>
    <name evidence="1" type="ORF">EVA_15308</name>
</gene>
<dbReference type="InterPro" id="IPR027417">
    <property type="entry name" value="P-loop_NTPase"/>
</dbReference>
<comment type="caution">
    <text evidence="1">The sequence shown here is derived from an EMBL/GenBank/DDBJ whole genome shotgun (WGS) entry which is preliminary data.</text>
</comment>
<accession>J9GB10</accession>
<sequence length="97" mass="11042">GVVERPENIRALRQNGTFVFIDRPVSKLKVGGRRPLSTSMQALCRMEKRRRPFYLAAADLQVANNGELFREAMLRTEEELYAYFGVERPKPESSGPA</sequence>
<dbReference type="Gene3D" id="3.40.50.300">
    <property type="entry name" value="P-loop containing nucleotide triphosphate hydrolases"/>
    <property type="match status" value="1"/>
</dbReference>
<reference evidence="1" key="1">
    <citation type="journal article" date="2012" name="PLoS ONE">
        <title>Gene sets for utilization of primary and secondary nutrition supplies in the distal gut of endangered iberian lynx.</title>
        <authorList>
            <person name="Alcaide M."/>
            <person name="Messina E."/>
            <person name="Richter M."/>
            <person name="Bargiela R."/>
            <person name="Peplies J."/>
            <person name="Huws S.A."/>
            <person name="Newbold C.J."/>
            <person name="Golyshin P.N."/>
            <person name="Simon M.A."/>
            <person name="Lopez G."/>
            <person name="Yakimov M.M."/>
            <person name="Ferrer M."/>
        </authorList>
    </citation>
    <scope>NUCLEOTIDE SEQUENCE</scope>
</reference>
<proteinExistence type="predicted"/>
<dbReference type="EMBL" id="AMCI01005204">
    <property type="protein sequence ID" value="EJW96584.1"/>
    <property type="molecule type" value="Genomic_DNA"/>
</dbReference>